<evidence type="ECO:0000313" key="2">
    <source>
        <dbReference type="EMBL" id="OCT15070.1"/>
    </source>
</evidence>
<keyword evidence="1" id="KW-1133">Transmembrane helix</keyword>
<accession>A0A1C1A3L1</accession>
<dbReference type="STRING" id="512399.A8709_13230"/>
<sequence>MYSPVVYQSGDILDTLLYRIGLVENNYSVAAAVGFIKSVVSFVLIGTGYWLAFRFAKYRIFCLWVKLLGVMYKHKFSKDFVTLATIQGILFTL</sequence>
<gene>
    <name evidence="2" type="ORF">A8709_13230</name>
</gene>
<organism evidence="2 3">
    <name type="scientific">Paenibacillus pectinilyticus</name>
    <dbReference type="NCBI Taxonomy" id="512399"/>
    <lineage>
        <taxon>Bacteria</taxon>
        <taxon>Bacillati</taxon>
        <taxon>Bacillota</taxon>
        <taxon>Bacilli</taxon>
        <taxon>Bacillales</taxon>
        <taxon>Paenibacillaceae</taxon>
        <taxon>Paenibacillus</taxon>
    </lineage>
</organism>
<protein>
    <submittedName>
        <fullName evidence="2">Uncharacterized protein</fullName>
    </submittedName>
</protein>
<feature type="transmembrane region" description="Helical" evidence="1">
    <location>
        <begin position="27"/>
        <end position="51"/>
    </location>
</feature>
<dbReference type="EMBL" id="LYPC01000014">
    <property type="protein sequence ID" value="OCT15070.1"/>
    <property type="molecule type" value="Genomic_DNA"/>
</dbReference>
<dbReference type="AlphaFoldDB" id="A0A1C1A3L1"/>
<name>A0A1C1A3L1_9BACL</name>
<keyword evidence="3" id="KW-1185">Reference proteome</keyword>
<comment type="caution">
    <text evidence="2">The sequence shown here is derived from an EMBL/GenBank/DDBJ whole genome shotgun (WGS) entry which is preliminary data.</text>
</comment>
<dbReference type="Proteomes" id="UP000093309">
    <property type="component" value="Unassembled WGS sequence"/>
</dbReference>
<keyword evidence="1" id="KW-0472">Membrane</keyword>
<evidence type="ECO:0000256" key="1">
    <source>
        <dbReference type="SAM" id="Phobius"/>
    </source>
</evidence>
<evidence type="ECO:0000313" key="3">
    <source>
        <dbReference type="Proteomes" id="UP000093309"/>
    </source>
</evidence>
<reference evidence="3" key="1">
    <citation type="submission" date="2016-05" db="EMBL/GenBank/DDBJ databases">
        <title>Paenibacillus oryzae. sp. nov., isolated from the rice root.</title>
        <authorList>
            <person name="Zhang J."/>
            <person name="Zhang X."/>
        </authorList>
    </citation>
    <scope>NUCLEOTIDE SEQUENCE [LARGE SCALE GENOMIC DNA]</scope>
    <source>
        <strain evidence="3">KCTC13222</strain>
    </source>
</reference>
<keyword evidence="1" id="KW-0812">Transmembrane</keyword>
<proteinExistence type="predicted"/>